<dbReference type="Gene3D" id="1.10.287.810">
    <property type="entry name" value="Mitochondrial import inner membrane translocase subunit tim13 like domains"/>
    <property type="match status" value="1"/>
</dbReference>
<dbReference type="WBParaSite" id="PSAMB.scaffold342size55818.g5038.t1">
    <property type="protein sequence ID" value="PSAMB.scaffold342size55818.g5038.t1"/>
    <property type="gene ID" value="PSAMB.scaffold342size55818.g5038"/>
</dbReference>
<dbReference type="GO" id="GO:0005743">
    <property type="term" value="C:mitochondrial inner membrane"/>
    <property type="evidence" value="ECO:0007669"/>
    <property type="project" value="UniProtKB-SubCell"/>
</dbReference>
<keyword evidence="1" id="KW-1015">Disulfide bond</keyword>
<dbReference type="InterPro" id="IPR004217">
    <property type="entry name" value="Tim10-like"/>
</dbReference>
<name>A0A914WAZ7_9BILA</name>
<comment type="subcellular location">
    <subcellularLocation>
        <location evidence="1">Mitochondrion inner membrane</location>
        <topology evidence="1">Peripheral membrane protein</topology>
        <orientation evidence="1">Intermembrane side</orientation>
    </subcellularLocation>
</comment>
<evidence type="ECO:0000259" key="2">
    <source>
        <dbReference type="Pfam" id="PF02953"/>
    </source>
</evidence>
<keyword evidence="1" id="KW-0813">Transport</keyword>
<evidence type="ECO:0000256" key="1">
    <source>
        <dbReference type="RuleBase" id="RU367043"/>
    </source>
</evidence>
<organism evidence="3 4">
    <name type="scientific">Plectus sambesii</name>
    <dbReference type="NCBI Taxonomy" id="2011161"/>
    <lineage>
        <taxon>Eukaryota</taxon>
        <taxon>Metazoa</taxon>
        <taxon>Ecdysozoa</taxon>
        <taxon>Nematoda</taxon>
        <taxon>Chromadorea</taxon>
        <taxon>Plectida</taxon>
        <taxon>Plectina</taxon>
        <taxon>Plectoidea</taxon>
        <taxon>Plectidae</taxon>
        <taxon>Plectus</taxon>
    </lineage>
</organism>
<reference evidence="4" key="1">
    <citation type="submission" date="2022-11" db="UniProtKB">
        <authorList>
            <consortium name="WormBaseParasite"/>
        </authorList>
    </citation>
    <scope>IDENTIFICATION</scope>
</reference>
<keyword evidence="3" id="KW-1185">Reference proteome</keyword>
<dbReference type="GO" id="GO:0015031">
    <property type="term" value="P:protein transport"/>
    <property type="evidence" value="ECO:0007669"/>
    <property type="project" value="UniProtKB-KW"/>
</dbReference>
<comment type="function">
    <text evidence="1">Mitochondrial intermembrane chaperone that participates in the import and insertion of some multi-pass transmembrane proteins into the mitochondrial inner membrane. Also required for the transfer of beta-barrel precursors from the TOM complex to the sorting and assembly machinery (SAM complex) of the outer membrane. Acts as a chaperone-like protein that protects the hydrophobic precursors from aggregation and guide them through the mitochondrial intermembrane space.</text>
</comment>
<keyword evidence="1" id="KW-0999">Mitochondrion inner membrane</keyword>
<keyword evidence="1" id="KW-0472">Membrane</keyword>
<sequence length="83" mass="9446">MAEQKIDPMLMNFIQGETQRQKFTEQVHNLSNKCWDVCIPDRPPAKMDAKLQTCLTNCVNQMIDASNFMLQRLQQMQGGGGLS</sequence>
<keyword evidence="1" id="KW-0496">Mitochondrion</keyword>
<keyword evidence="1" id="KW-0653">Protein transport</keyword>
<protein>
    <recommendedName>
        <fullName evidence="1">Mitochondrial import inner membrane translocase subunit</fullName>
    </recommendedName>
</protein>
<comment type="subunit">
    <text evidence="1">Heterohexamer.</text>
</comment>
<evidence type="ECO:0000313" key="4">
    <source>
        <dbReference type="WBParaSite" id="PSAMB.scaffold342size55818.g5038.t1"/>
    </source>
</evidence>
<proteinExistence type="inferred from homology"/>
<keyword evidence="1" id="KW-0811">Translocation</keyword>
<comment type="similarity">
    <text evidence="1">Belongs to the small Tim family.</text>
</comment>
<dbReference type="Proteomes" id="UP000887566">
    <property type="component" value="Unplaced"/>
</dbReference>
<dbReference type="SUPFAM" id="SSF144122">
    <property type="entry name" value="Tim10-like"/>
    <property type="match status" value="1"/>
</dbReference>
<comment type="domain">
    <text evidence="1">The twin CX3C motif contains 4 conserved Cys residues that form 2 disulfide bonds in the mitochondrial intermembrane space.</text>
</comment>
<dbReference type="AlphaFoldDB" id="A0A914WAZ7"/>
<feature type="domain" description="Tim10-like" evidence="2">
    <location>
        <begin position="12"/>
        <end position="75"/>
    </location>
</feature>
<evidence type="ECO:0000313" key="3">
    <source>
        <dbReference type="Proteomes" id="UP000887566"/>
    </source>
</evidence>
<accession>A0A914WAZ7</accession>
<dbReference type="Pfam" id="PF02953">
    <property type="entry name" value="zf-Tim10_DDP"/>
    <property type="match status" value="1"/>
</dbReference>
<dbReference type="InterPro" id="IPR035427">
    <property type="entry name" value="Tim10-like_dom_sf"/>
</dbReference>
<keyword evidence="1" id="KW-0143">Chaperone</keyword>